<dbReference type="Pfam" id="PF00067">
    <property type="entry name" value="p450"/>
    <property type="match status" value="1"/>
</dbReference>
<comment type="caution">
    <text evidence="8">The sequence shown here is derived from an EMBL/GenBank/DDBJ whole genome shotgun (WGS) entry which is preliminary data.</text>
</comment>
<keyword evidence="2 7" id="KW-0349">Heme</keyword>
<protein>
    <submittedName>
        <fullName evidence="8">Cytochrome P450</fullName>
    </submittedName>
</protein>
<keyword evidence="9" id="KW-1185">Reference proteome</keyword>
<dbReference type="PROSITE" id="PS00086">
    <property type="entry name" value="CYTOCHROME_P450"/>
    <property type="match status" value="1"/>
</dbReference>
<dbReference type="PANTHER" id="PTHR24291:SF50">
    <property type="entry name" value="BIFUNCTIONAL ALBAFLAVENONE MONOOXYGENASE_TERPENE SYNTHASE"/>
    <property type="match status" value="1"/>
</dbReference>
<dbReference type="PANTHER" id="PTHR24291">
    <property type="entry name" value="CYTOCHROME P450 FAMILY 4"/>
    <property type="match status" value="1"/>
</dbReference>
<dbReference type="InterPro" id="IPR001128">
    <property type="entry name" value="Cyt_P450"/>
</dbReference>
<dbReference type="Proteomes" id="UP001268819">
    <property type="component" value="Unassembled WGS sequence"/>
</dbReference>
<dbReference type="PRINTS" id="PR00463">
    <property type="entry name" value="EP450I"/>
</dbReference>
<dbReference type="Gene3D" id="1.10.630.10">
    <property type="entry name" value="Cytochrome P450"/>
    <property type="match status" value="1"/>
</dbReference>
<dbReference type="RefSeq" id="WP_310307376.1">
    <property type="nucleotide sequence ID" value="NZ_BAAAXB010000001.1"/>
</dbReference>
<dbReference type="InterPro" id="IPR002401">
    <property type="entry name" value="Cyt_P450_E_grp-I"/>
</dbReference>
<dbReference type="InterPro" id="IPR050196">
    <property type="entry name" value="Cytochrome_P450_Monoox"/>
</dbReference>
<dbReference type="SUPFAM" id="SSF48264">
    <property type="entry name" value="Cytochrome P450"/>
    <property type="match status" value="1"/>
</dbReference>
<keyword evidence="3 7" id="KW-0479">Metal-binding</keyword>
<evidence type="ECO:0000256" key="4">
    <source>
        <dbReference type="ARBA" id="ARBA00023002"/>
    </source>
</evidence>
<dbReference type="EMBL" id="JAVDSG010000001">
    <property type="protein sequence ID" value="MDR6594371.1"/>
    <property type="molecule type" value="Genomic_DNA"/>
</dbReference>
<accession>A0ABU1PUU1</accession>
<evidence type="ECO:0000256" key="7">
    <source>
        <dbReference type="RuleBase" id="RU000461"/>
    </source>
</evidence>
<evidence type="ECO:0000313" key="8">
    <source>
        <dbReference type="EMBL" id="MDR6594371.1"/>
    </source>
</evidence>
<evidence type="ECO:0000256" key="1">
    <source>
        <dbReference type="ARBA" id="ARBA00010617"/>
    </source>
</evidence>
<organism evidence="8 9">
    <name type="scientific">Saccharothrix longispora</name>
    <dbReference type="NCBI Taxonomy" id="33920"/>
    <lineage>
        <taxon>Bacteria</taxon>
        <taxon>Bacillati</taxon>
        <taxon>Actinomycetota</taxon>
        <taxon>Actinomycetes</taxon>
        <taxon>Pseudonocardiales</taxon>
        <taxon>Pseudonocardiaceae</taxon>
        <taxon>Saccharothrix</taxon>
    </lineage>
</organism>
<dbReference type="InterPro" id="IPR017972">
    <property type="entry name" value="Cyt_P450_CS"/>
</dbReference>
<keyword evidence="4 7" id="KW-0560">Oxidoreductase</keyword>
<dbReference type="PRINTS" id="PR00385">
    <property type="entry name" value="P450"/>
</dbReference>
<sequence>MLLPVPWVHRVPTPANRRFARACAALEEAIGGAIRHYRRAEEERDDLLSRIIAGDPASGRRPDDREVRDQVMSILAAGVETTATLLTWTFHLLARNPEAERRLWVEVDAVLAGRPASFDDLARLPYAKRVLTEVLRLYPPTWMLSRVTVADTTIAGTTLPRGADVVISPYALQRDPTVFPDPDTFDPDRWLPERVTGRQKQAFLAFGAGRRRCMGELFGMAEATIALATISGTWNLRPARPGPLRPVPRFLLVPAAQPMLPHRRHPGGEDHG</sequence>
<evidence type="ECO:0000313" key="9">
    <source>
        <dbReference type="Proteomes" id="UP001268819"/>
    </source>
</evidence>
<evidence type="ECO:0000256" key="3">
    <source>
        <dbReference type="ARBA" id="ARBA00022723"/>
    </source>
</evidence>
<dbReference type="InterPro" id="IPR036396">
    <property type="entry name" value="Cyt_P450_sf"/>
</dbReference>
<evidence type="ECO:0000256" key="6">
    <source>
        <dbReference type="ARBA" id="ARBA00023033"/>
    </source>
</evidence>
<keyword evidence="6 7" id="KW-0503">Monooxygenase</keyword>
<evidence type="ECO:0000256" key="5">
    <source>
        <dbReference type="ARBA" id="ARBA00023004"/>
    </source>
</evidence>
<reference evidence="8 9" key="1">
    <citation type="submission" date="2023-07" db="EMBL/GenBank/DDBJ databases">
        <title>Sequencing the genomes of 1000 actinobacteria strains.</title>
        <authorList>
            <person name="Klenk H.-P."/>
        </authorList>
    </citation>
    <scope>NUCLEOTIDE SEQUENCE [LARGE SCALE GENOMIC DNA]</scope>
    <source>
        <strain evidence="8 9">DSM 43749</strain>
    </source>
</reference>
<keyword evidence="5 7" id="KW-0408">Iron</keyword>
<gene>
    <name evidence="8" type="ORF">J2S66_002755</name>
</gene>
<comment type="similarity">
    <text evidence="1 7">Belongs to the cytochrome P450 family.</text>
</comment>
<name>A0ABU1PUU1_9PSEU</name>
<evidence type="ECO:0000256" key="2">
    <source>
        <dbReference type="ARBA" id="ARBA00022617"/>
    </source>
</evidence>
<proteinExistence type="inferred from homology"/>